<keyword evidence="2" id="KW-1185">Reference proteome</keyword>
<dbReference type="VEuPathDB" id="FungiDB:PYU1_G000968"/>
<reference evidence="2" key="1">
    <citation type="journal article" date="2010" name="Genome Biol.">
        <title>Genome sequence of the necrotrophic plant pathogen Pythium ultimum reveals original pathogenicity mechanisms and effector repertoire.</title>
        <authorList>
            <person name="Levesque C.A."/>
            <person name="Brouwer H."/>
            <person name="Cano L."/>
            <person name="Hamilton J.P."/>
            <person name="Holt C."/>
            <person name="Huitema E."/>
            <person name="Raffaele S."/>
            <person name="Robideau G.P."/>
            <person name="Thines M."/>
            <person name="Win J."/>
            <person name="Zerillo M.M."/>
            <person name="Beakes G.W."/>
            <person name="Boore J.L."/>
            <person name="Busam D."/>
            <person name="Dumas B."/>
            <person name="Ferriera S."/>
            <person name="Fuerstenberg S.I."/>
            <person name="Gachon C.M."/>
            <person name="Gaulin E."/>
            <person name="Govers F."/>
            <person name="Grenville-Briggs L."/>
            <person name="Horner N."/>
            <person name="Hostetler J."/>
            <person name="Jiang R.H."/>
            <person name="Johnson J."/>
            <person name="Krajaejun T."/>
            <person name="Lin H."/>
            <person name="Meijer H.J."/>
            <person name="Moore B."/>
            <person name="Morris P."/>
            <person name="Phuntmart V."/>
            <person name="Puiu D."/>
            <person name="Shetty J."/>
            <person name="Stajich J.E."/>
            <person name="Tripathy S."/>
            <person name="Wawra S."/>
            <person name="van West P."/>
            <person name="Whitty B.R."/>
            <person name="Coutinho P.M."/>
            <person name="Henrissat B."/>
            <person name="Martin F."/>
            <person name="Thomas P.D."/>
            <person name="Tyler B.M."/>
            <person name="De Vries R.P."/>
            <person name="Kamoun S."/>
            <person name="Yandell M."/>
            <person name="Tisserat N."/>
            <person name="Buell C.R."/>
        </authorList>
    </citation>
    <scope>NUCLEOTIDE SEQUENCE</scope>
    <source>
        <strain evidence="2">DAOM:BR144</strain>
    </source>
</reference>
<accession>K3W7M7</accession>
<dbReference type="OMA" id="NEHANIP"/>
<name>K3W7M7_GLOUD</name>
<dbReference type="EnsemblProtists" id="PYU1_T000968">
    <property type="protein sequence ID" value="PYU1_T000968"/>
    <property type="gene ID" value="PYU1_G000968"/>
</dbReference>
<dbReference type="EMBL" id="GL376620">
    <property type="status" value="NOT_ANNOTATED_CDS"/>
    <property type="molecule type" value="Genomic_DNA"/>
</dbReference>
<evidence type="ECO:0000313" key="1">
    <source>
        <dbReference type="EnsemblProtists" id="PYU1_T000968"/>
    </source>
</evidence>
<dbReference type="eggNOG" id="ENOG502RWG1">
    <property type="taxonomic scope" value="Eukaryota"/>
</dbReference>
<dbReference type="Proteomes" id="UP000019132">
    <property type="component" value="Unassembled WGS sequence"/>
</dbReference>
<dbReference type="AlphaFoldDB" id="K3W7M7"/>
<evidence type="ECO:0000313" key="2">
    <source>
        <dbReference type="Proteomes" id="UP000019132"/>
    </source>
</evidence>
<reference evidence="2" key="2">
    <citation type="submission" date="2010-04" db="EMBL/GenBank/DDBJ databases">
        <authorList>
            <person name="Buell R."/>
            <person name="Hamilton J."/>
            <person name="Hostetler J."/>
        </authorList>
    </citation>
    <scope>NUCLEOTIDE SEQUENCE [LARGE SCALE GENOMIC DNA]</scope>
    <source>
        <strain evidence="2">DAOM:BR144</strain>
    </source>
</reference>
<proteinExistence type="predicted"/>
<protein>
    <submittedName>
        <fullName evidence="1">Uncharacterized protein</fullName>
    </submittedName>
</protein>
<dbReference type="HOGENOM" id="CLU_100038_3_1_1"/>
<reference evidence="1" key="3">
    <citation type="submission" date="2015-02" db="UniProtKB">
        <authorList>
            <consortium name="EnsemblProtists"/>
        </authorList>
    </citation>
    <scope>IDENTIFICATION</scope>
    <source>
        <strain evidence="1">DAOM BR144</strain>
    </source>
</reference>
<organism evidence="1 2">
    <name type="scientific">Globisporangium ultimum (strain ATCC 200006 / CBS 805.95 / DAOM BR144)</name>
    <name type="common">Pythium ultimum</name>
    <dbReference type="NCBI Taxonomy" id="431595"/>
    <lineage>
        <taxon>Eukaryota</taxon>
        <taxon>Sar</taxon>
        <taxon>Stramenopiles</taxon>
        <taxon>Oomycota</taxon>
        <taxon>Peronosporomycetes</taxon>
        <taxon>Pythiales</taxon>
        <taxon>Pythiaceae</taxon>
        <taxon>Globisporangium</taxon>
    </lineage>
</organism>
<sequence length="155" mass="18232">MNISFSSTQQLPIMQHVPTHVDILQCAYPSKRCEHLRAVKRDGSLHRFCEHHRVIANRNQKRLQQRRRIQRRASQHPYAKVAIAGLQTQQQLHTRQVDEYEHIELPNMASNFECQMPIELSKEDLQTLEVILVGEDIGLLDLFSLPMDFWISRRP</sequence>
<dbReference type="InParanoid" id="K3W7M7"/>